<evidence type="ECO:0000259" key="5">
    <source>
        <dbReference type="Pfam" id="PF20209"/>
    </source>
</evidence>
<name>A0A9P3PUY8_LYOSH</name>
<dbReference type="Pfam" id="PF20209">
    <property type="entry name" value="DUF6570"/>
    <property type="match status" value="1"/>
</dbReference>
<dbReference type="Pfam" id="PF14214">
    <property type="entry name" value="Helitron_like_N"/>
    <property type="match status" value="1"/>
</dbReference>
<dbReference type="EC" id="5.6.2.3" evidence="1"/>
<dbReference type="InterPro" id="IPR051055">
    <property type="entry name" value="PIF1_helicase"/>
</dbReference>
<comment type="cofactor">
    <cofactor evidence="1">
        <name>Mg(2+)</name>
        <dbReference type="ChEBI" id="CHEBI:18420"/>
    </cofactor>
</comment>
<accession>A0A9P3PUY8</accession>
<keyword evidence="1 6" id="KW-0347">Helicase</keyword>
<gene>
    <name evidence="6" type="ORF">LshimejAT787_1105000</name>
</gene>
<dbReference type="Gene3D" id="3.40.50.300">
    <property type="entry name" value="P-loop containing nucleotide triphosphate hydrolases"/>
    <property type="match status" value="1"/>
</dbReference>
<evidence type="ECO:0000256" key="1">
    <source>
        <dbReference type="RuleBase" id="RU363044"/>
    </source>
</evidence>
<dbReference type="InterPro" id="IPR010285">
    <property type="entry name" value="DNA_helicase_pif1-like_DEAD"/>
</dbReference>
<dbReference type="GO" id="GO:0043139">
    <property type="term" value="F:5'-3' DNA helicase activity"/>
    <property type="evidence" value="ECO:0007669"/>
    <property type="project" value="UniProtKB-EC"/>
</dbReference>
<protein>
    <recommendedName>
        <fullName evidence="1">ATP-dependent DNA helicase</fullName>
        <ecNumber evidence="1">5.6.2.3</ecNumber>
    </recommendedName>
</protein>
<dbReference type="InterPro" id="IPR027417">
    <property type="entry name" value="P-loop_NTPase"/>
</dbReference>
<dbReference type="OrthoDB" id="3257061at2759"/>
<dbReference type="GO" id="GO:0016787">
    <property type="term" value="F:hydrolase activity"/>
    <property type="evidence" value="ECO:0007669"/>
    <property type="project" value="UniProtKB-KW"/>
</dbReference>
<dbReference type="Pfam" id="PF05970">
    <property type="entry name" value="PIF1"/>
    <property type="match status" value="1"/>
</dbReference>
<dbReference type="SUPFAM" id="SSF52540">
    <property type="entry name" value="P-loop containing nucleoside triphosphate hydrolases"/>
    <property type="match status" value="2"/>
</dbReference>
<proteinExistence type="inferred from homology"/>
<organism evidence="6 7">
    <name type="scientific">Lyophyllum shimeji</name>
    <name type="common">Hon-shimeji</name>
    <name type="synonym">Tricholoma shimeji</name>
    <dbReference type="NCBI Taxonomy" id="47721"/>
    <lineage>
        <taxon>Eukaryota</taxon>
        <taxon>Fungi</taxon>
        <taxon>Dikarya</taxon>
        <taxon>Basidiomycota</taxon>
        <taxon>Agaricomycotina</taxon>
        <taxon>Agaricomycetes</taxon>
        <taxon>Agaricomycetidae</taxon>
        <taxon>Agaricales</taxon>
        <taxon>Tricholomatineae</taxon>
        <taxon>Lyophyllaceae</taxon>
        <taxon>Lyophyllum</taxon>
    </lineage>
</organism>
<dbReference type="Proteomes" id="UP001063166">
    <property type="component" value="Unassembled WGS sequence"/>
</dbReference>
<dbReference type="GO" id="GO:0006310">
    <property type="term" value="P:DNA recombination"/>
    <property type="evidence" value="ECO:0007669"/>
    <property type="project" value="UniProtKB-KW"/>
</dbReference>
<dbReference type="GO" id="GO:0005524">
    <property type="term" value="F:ATP binding"/>
    <property type="evidence" value="ECO:0007669"/>
    <property type="project" value="UniProtKB-KW"/>
</dbReference>
<evidence type="ECO:0000313" key="7">
    <source>
        <dbReference type="Proteomes" id="UP001063166"/>
    </source>
</evidence>
<dbReference type="EMBL" id="BRPK01000011">
    <property type="protein sequence ID" value="GLB42485.1"/>
    <property type="molecule type" value="Genomic_DNA"/>
</dbReference>
<evidence type="ECO:0000259" key="3">
    <source>
        <dbReference type="Pfam" id="PF05970"/>
    </source>
</evidence>
<sequence length="1662" mass="186751">MLALANGLWVGDIPHELAVLTLAERLLVARYFPVAYIVKLFPKDVNACFFDGEGANKGLKGNVSTYRLDTNEIAGMLEDRRMPPPARLLSSVLSVTVRRRRVHDALRWMKNHNMIYRDIEISEERLQELPANAVPIEILAGLRYSDDIGALAREHASYVPEDDPEEIRTGTGGNEPHAVPSGMIHIDVDDGLEDRDEDEERWEPGVDVPLQAHGVVNAGGDDITDHDLFTHALANTSRYNHQSFNIRRGSEFVNEYARYDELSGVRTDGGTENPNHLLGTFPVLFPYGLGGFEVGRREAVPYETHVKWALQYADRRFRKDLHFVFQVFGVLQKRRVCHSAKLQLTRCSSAETQALLRTITPSDLLKASAEENRRVPYSNPAVRALRKQVTAVRARVEGTDESRVSIRSKIWGTNLLFNPPTIWATINPSDTQDPIAQVFAGEEINLDDFVASIGPTSTARSTTIARDPYAAAKFFHYTIRVILEELFGITVSRGHHIHRHQGVLGTVQAYVGTVEAQGRGTLHLHILLWLRGAPTSAVMKEALASEGFREKIRQYIKVNIRAHVDSSDAKDIRTVQRVNCVSYSRPVDPREPGYRVRRQERELQLVRAVQVHTCHENTCLRQVGGRRVCKRRAPFIQSSQEWVEPNGEWGPRRLCAYINNYNPAVLHSLRANNDMKLVTNGGETKDIAWYITTYTAKKQCKSSNVAALLAKRVKRHIQQEKRVKDAIDANRRLISRCANTLSRDHEFSAPEVISYLMGWGDRYESHFYVPIYWNDAMAALKRAYPALRDPSPGEQRLNAVHISTSTAAGLYGFAQQDGAQGLLGTEDGGQIIEVVSGELQTRDHLRDYAFRGDALEEYSFLDFHLDTYDGFAPKQPGGSRQSERVPYREGARKSKTCRIIRAPGHETLPRFVGAWFPRNDDPNVRELYCASMLLLLKPWRSLADLKTPGHSFSEAFEQFMDHVASGALQEVSGSASRQIPKILRNIQYFHECSDSVKRRRSEEQQSGGLLEIETYQEVEEQAEVMAQEEIVLTEEDVRVAHMKRESLKEMIFGDAAMKIAYEVGIFSEGHTEPSPPHPPKVASVEDLPRYRSWHEQLLSVTRLSPSAFGNTVDNGEPSVFAQDRDVRPMVTENLSNTTSPADWVRKLNVEQRRAHDIVASQLSQVLDGRQPEQLLMLLLGAGGTGKSAVIEAITETFEKHDALGLLAKTATSGVAASLIKGQTLHTWAGLPVRRRKDAERVVGDGSSKEVIRRRRKNILPAEFLIIDECSMLTKQTLALASQVVQNVRATEGSGNPSLPFGGMNVILVGDFHQFPPVGDPWGALYHPSTRTSLEAIGYKIFHQFQTVVILREQNRLKDSHWQSILSHLRTGDCTEEELTEIRSLVLTNPTCDVPDFETEPWNNIVLVTSRHGVRSRWNTATLHRYCRSTGNSFYVCSAEDVYVDGNEPVTLADRVIVAGNSVDSTGKLSGQVELAVGMRAMVVLNIATEADLANGTRGTIVDIILDPREQVKEPNEDGVTQLQYPPSLVLFKPDAPPSVTFEGLEKGIIPICPSERRFTMYRDSGQAFRVLRRQFAITPAYAFTDYKSQGQTLKYVIVDLAPPPTGHLTPFNAYVALSRSTEMSRIRLLREFDEKLFTQHPSEHLRDEYVRLEFLDMVTTKR</sequence>
<dbReference type="InterPro" id="IPR046700">
    <property type="entry name" value="DUF6570"/>
</dbReference>
<dbReference type="InterPro" id="IPR025476">
    <property type="entry name" value="Helitron_helicase-like"/>
</dbReference>
<keyword evidence="1" id="KW-0067">ATP-binding</keyword>
<keyword evidence="1" id="KW-0378">Hydrolase</keyword>
<comment type="similarity">
    <text evidence="1">Belongs to the helicase family.</text>
</comment>
<evidence type="ECO:0000313" key="6">
    <source>
        <dbReference type="EMBL" id="GLB42485.1"/>
    </source>
</evidence>
<keyword evidence="1" id="KW-0227">DNA damage</keyword>
<feature type="domain" description="Helitron helicase-like" evidence="4">
    <location>
        <begin position="305"/>
        <end position="528"/>
    </location>
</feature>
<feature type="region of interest" description="Disordered" evidence="2">
    <location>
        <begin position="158"/>
        <end position="183"/>
    </location>
</feature>
<keyword evidence="7" id="KW-1185">Reference proteome</keyword>
<evidence type="ECO:0000259" key="4">
    <source>
        <dbReference type="Pfam" id="PF14214"/>
    </source>
</evidence>
<dbReference type="GO" id="GO:0000723">
    <property type="term" value="P:telomere maintenance"/>
    <property type="evidence" value="ECO:0007669"/>
    <property type="project" value="InterPro"/>
</dbReference>
<comment type="catalytic activity">
    <reaction evidence="1">
        <text>ATP + H2O = ADP + phosphate + H(+)</text>
        <dbReference type="Rhea" id="RHEA:13065"/>
        <dbReference type="ChEBI" id="CHEBI:15377"/>
        <dbReference type="ChEBI" id="CHEBI:15378"/>
        <dbReference type="ChEBI" id="CHEBI:30616"/>
        <dbReference type="ChEBI" id="CHEBI:43474"/>
        <dbReference type="ChEBI" id="CHEBI:456216"/>
        <dbReference type="EC" id="5.6.2.3"/>
    </reaction>
</comment>
<feature type="domain" description="DUF6570" evidence="5">
    <location>
        <begin position="2"/>
        <end position="127"/>
    </location>
</feature>
<reference evidence="6" key="1">
    <citation type="submission" date="2022-07" db="EMBL/GenBank/DDBJ databases">
        <title>The genome of Lyophyllum shimeji provides insight into the initial evolution of ectomycorrhizal fungal genome.</title>
        <authorList>
            <person name="Kobayashi Y."/>
            <person name="Shibata T."/>
            <person name="Hirakawa H."/>
            <person name="Shigenobu S."/>
            <person name="Nishiyama T."/>
            <person name="Yamada A."/>
            <person name="Hasebe M."/>
            <person name="Kawaguchi M."/>
        </authorList>
    </citation>
    <scope>NUCLEOTIDE SEQUENCE</scope>
    <source>
        <strain evidence="6">AT787</strain>
    </source>
</reference>
<keyword evidence="1" id="KW-0547">Nucleotide-binding</keyword>
<dbReference type="CDD" id="cd18809">
    <property type="entry name" value="SF1_C_RecD"/>
    <property type="match status" value="1"/>
</dbReference>
<keyword evidence="1" id="KW-0233">DNA recombination</keyword>
<comment type="caution">
    <text evidence="6">The sequence shown here is derived from an EMBL/GenBank/DDBJ whole genome shotgun (WGS) entry which is preliminary data.</text>
</comment>
<keyword evidence="1" id="KW-0234">DNA repair</keyword>
<evidence type="ECO:0000256" key="2">
    <source>
        <dbReference type="SAM" id="MobiDB-lite"/>
    </source>
</evidence>
<feature type="domain" description="DNA helicase Pif1-like DEAD-box helicase" evidence="3">
    <location>
        <begin position="1147"/>
        <end position="1318"/>
    </location>
</feature>
<dbReference type="PANTHER" id="PTHR47642">
    <property type="entry name" value="ATP-DEPENDENT DNA HELICASE"/>
    <property type="match status" value="1"/>
</dbReference>
<dbReference type="GO" id="GO:0006281">
    <property type="term" value="P:DNA repair"/>
    <property type="evidence" value="ECO:0007669"/>
    <property type="project" value="UniProtKB-KW"/>
</dbReference>
<dbReference type="PANTHER" id="PTHR47642:SF6">
    <property type="entry name" value="ATP-DEPENDENT DNA HELICASE"/>
    <property type="match status" value="1"/>
</dbReference>